<feature type="compositionally biased region" description="Basic and acidic residues" evidence="6">
    <location>
        <begin position="8"/>
        <end position="23"/>
    </location>
</feature>
<keyword evidence="4" id="KW-0862">Zinc</keyword>
<feature type="domain" description="C2H2-type" evidence="7">
    <location>
        <begin position="34"/>
        <end position="62"/>
    </location>
</feature>
<dbReference type="FunFam" id="3.30.160.60:FF:000110">
    <property type="entry name" value="Zinc finger protein-like"/>
    <property type="match status" value="1"/>
</dbReference>
<feature type="domain" description="C2H2-type" evidence="7">
    <location>
        <begin position="91"/>
        <end position="118"/>
    </location>
</feature>
<sequence length="143" mass="16757">SQVSTNSADHDKKSYPAENHIDSGRNQNQAMPPHYCPFCDRTYTTSSNLRYHNRALHTDQQPFVCHHCGRRFNRADSLKGHLAVHSDARPYQCNTCTRSFKRRGDLRGHMLMHVDNFPFWCKTCGKGFKMRLRLRNHEKTQTH</sequence>
<evidence type="ECO:0000313" key="8">
    <source>
        <dbReference type="EMBL" id="CRZ00584.1"/>
    </source>
</evidence>
<evidence type="ECO:0000256" key="4">
    <source>
        <dbReference type="ARBA" id="ARBA00022833"/>
    </source>
</evidence>
<evidence type="ECO:0000256" key="5">
    <source>
        <dbReference type="PROSITE-ProRule" id="PRU00042"/>
    </source>
</evidence>
<feature type="region of interest" description="Disordered" evidence="6">
    <location>
        <begin position="1"/>
        <end position="29"/>
    </location>
</feature>
<accession>A0A0H5QYD1</accession>
<dbReference type="PROSITE" id="PS00028">
    <property type="entry name" value="ZINC_FINGER_C2H2_1"/>
    <property type="match status" value="4"/>
</dbReference>
<evidence type="ECO:0000259" key="7">
    <source>
        <dbReference type="PROSITE" id="PS50157"/>
    </source>
</evidence>
<keyword evidence="2" id="KW-0677">Repeat</keyword>
<feature type="domain" description="C2H2-type" evidence="7">
    <location>
        <begin position="119"/>
        <end position="143"/>
    </location>
</feature>
<evidence type="ECO:0000256" key="2">
    <source>
        <dbReference type="ARBA" id="ARBA00022737"/>
    </source>
</evidence>
<evidence type="ECO:0000256" key="3">
    <source>
        <dbReference type="ARBA" id="ARBA00022771"/>
    </source>
</evidence>
<dbReference type="EMBL" id="HACM01000142">
    <property type="protein sequence ID" value="CRZ00584.1"/>
    <property type="molecule type" value="Transcribed_RNA"/>
</dbReference>
<dbReference type="SUPFAM" id="SSF57667">
    <property type="entry name" value="beta-beta-alpha zinc fingers"/>
    <property type="match status" value="2"/>
</dbReference>
<dbReference type="AlphaFoldDB" id="A0A0H5QYD1"/>
<dbReference type="Gene3D" id="3.30.160.60">
    <property type="entry name" value="Classic Zinc Finger"/>
    <property type="match status" value="3"/>
</dbReference>
<feature type="non-terminal residue" evidence="8">
    <location>
        <position position="1"/>
    </location>
</feature>
<dbReference type="SMART" id="SM00355">
    <property type="entry name" value="ZnF_C2H2"/>
    <property type="match status" value="4"/>
</dbReference>
<protein>
    <recommendedName>
        <fullName evidence="7">C2H2-type domain-containing protein</fullName>
    </recommendedName>
</protein>
<dbReference type="FunFam" id="3.30.160.60:FF:000100">
    <property type="entry name" value="Zinc finger 45-like"/>
    <property type="match status" value="1"/>
</dbReference>
<dbReference type="InterPro" id="IPR013087">
    <property type="entry name" value="Znf_C2H2_type"/>
</dbReference>
<dbReference type="InterPro" id="IPR036236">
    <property type="entry name" value="Znf_C2H2_sf"/>
</dbReference>
<dbReference type="GO" id="GO:0000981">
    <property type="term" value="F:DNA-binding transcription factor activity, RNA polymerase II-specific"/>
    <property type="evidence" value="ECO:0007669"/>
    <property type="project" value="TreeGrafter"/>
</dbReference>
<dbReference type="GO" id="GO:0000978">
    <property type="term" value="F:RNA polymerase II cis-regulatory region sequence-specific DNA binding"/>
    <property type="evidence" value="ECO:0007669"/>
    <property type="project" value="TreeGrafter"/>
</dbReference>
<feature type="non-terminal residue" evidence="8">
    <location>
        <position position="143"/>
    </location>
</feature>
<dbReference type="Pfam" id="PF00096">
    <property type="entry name" value="zf-C2H2"/>
    <property type="match status" value="3"/>
</dbReference>
<keyword evidence="3 5" id="KW-0863">Zinc-finger</keyword>
<evidence type="ECO:0000256" key="6">
    <source>
        <dbReference type="SAM" id="MobiDB-lite"/>
    </source>
</evidence>
<proteinExistence type="predicted"/>
<name>A0A0H5QYD1_9EUKA</name>
<dbReference type="PANTHER" id="PTHR23235">
    <property type="entry name" value="KRUEPPEL-LIKE TRANSCRIPTION FACTOR"/>
    <property type="match status" value="1"/>
</dbReference>
<dbReference type="PANTHER" id="PTHR23235:SF120">
    <property type="entry name" value="KRUPPEL-LIKE FACTOR 15"/>
    <property type="match status" value="1"/>
</dbReference>
<reference evidence="8" key="1">
    <citation type="submission" date="2015-04" db="EMBL/GenBank/DDBJ databases">
        <title>The genome sequence of the plant pathogenic Rhizarian Plasmodiophora brassicae reveals insights in its biotrophic life cycle and the origin of chitin synthesis.</title>
        <authorList>
            <person name="Schwelm A."/>
            <person name="Fogelqvist J."/>
            <person name="Knaust A."/>
            <person name="Julke S."/>
            <person name="Lilja T."/>
            <person name="Dhandapani V."/>
            <person name="Bonilla-Rosso G."/>
            <person name="Karlsson M."/>
            <person name="Shevchenko A."/>
            <person name="Choi S.R."/>
            <person name="Kim H.G."/>
            <person name="Park J.Y."/>
            <person name="Lim Y.P."/>
            <person name="Ludwig-Muller J."/>
            <person name="Dixelius C."/>
        </authorList>
    </citation>
    <scope>NUCLEOTIDE SEQUENCE</scope>
    <source>
        <tissue evidence="8">Potato root galls</tissue>
    </source>
</reference>
<dbReference type="Pfam" id="PF12874">
    <property type="entry name" value="zf-met"/>
    <property type="match status" value="1"/>
</dbReference>
<evidence type="ECO:0000256" key="1">
    <source>
        <dbReference type="ARBA" id="ARBA00022723"/>
    </source>
</evidence>
<feature type="domain" description="C2H2-type" evidence="7">
    <location>
        <begin position="63"/>
        <end position="90"/>
    </location>
</feature>
<organism evidence="8">
    <name type="scientific">Spongospora subterranea</name>
    <dbReference type="NCBI Taxonomy" id="70186"/>
    <lineage>
        <taxon>Eukaryota</taxon>
        <taxon>Sar</taxon>
        <taxon>Rhizaria</taxon>
        <taxon>Endomyxa</taxon>
        <taxon>Phytomyxea</taxon>
        <taxon>Plasmodiophorida</taxon>
        <taxon>Plasmodiophoridae</taxon>
        <taxon>Spongospora</taxon>
    </lineage>
</organism>
<keyword evidence="1" id="KW-0479">Metal-binding</keyword>
<dbReference type="GO" id="GO:0008270">
    <property type="term" value="F:zinc ion binding"/>
    <property type="evidence" value="ECO:0007669"/>
    <property type="project" value="UniProtKB-KW"/>
</dbReference>
<dbReference type="PROSITE" id="PS50157">
    <property type="entry name" value="ZINC_FINGER_C2H2_2"/>
    <property type="match status" value="4"/>
</dbReference>